<dbReference type="GO" id="GO:0005737">
    <property type="term" value="C:cytoplasm"/>
    <property type="evidence" value="ECO:0007669"/>
    <property type="project" value="TreeGrafter"/>
</dbReference>
<dbReference type="InterPro" id="IPR018307">
    <property type="entry name" value="ABL9/DENND6_dom"/>
</dbReference>
<dbReference type="OMA" id="GRNEWEH"/>
<dbReference type="AlphaFoldDB" id="A0A5K1VJW4"/>
<evidence type="ECO:0000256" key="1">
    <source>
        <dbReference type="SAM" id="MobiDB-lite"/>
    </source>
</evidence>
<dbReference type="PANTHER" id="PTHR31017">
    <property type="entry name" value="LATE SECRETORY PATHWAY PROTEIN AVL9-RELATED"/>
    <property type="match status" value="1"/>
</dbReference>
<name>A0A5K1VJW4_ENTHI</name>
<protein>
    <recommendedName>
        <fullName evidence="2">AVL9/DENND6 domain-containing protein</fullName>
    </recommendedName>
</protein>
<feature type="region of interest" description="Disordered" evidence="1">
    <location>
        <begin position="424"/>
        <end position="500"/>
    </location>
</feature>
<dbReference type="VEuPathDB" id="AmoebaDB:KM1_273770"/>
<dbReference type="PANTHER" id="PTHR31017:SF1">
    <property type="entry name" value="LATE SECRETORY PATHWAY PROTEIN AVL9 HOMOLOG"/>
    <property type="match status" value="1"/>
</dbReference>
<dbReference type="VEuPathDB" id="AmoebaDB:EHI8A_200990"/>
<dbReference type="VEuPathDB" id="AmoebaDB:EHI5A_122330"/>
<evidence type="ECO:0000313" key="4">
    <source>
        <dbReference type="Proteomes" id="UP000078387"/>
    </source>
</evidence>
<sequence length="500" mass="56980">MTIQAISGIVLLAKDSIDKTAQILYSTEELSSEQETFIITTAFPDMITKHPDYVYFNYKTSFYVSVIFDGRDEWEHKTLSLVGICTVPFLHQIGHILLTLVQAYQVQTRMVNEELLKSFIPLGNGAFQPIYTSAPTALALINRLDVNIISLIKLFLLEYRVLIIASKEQVAVSSETVLFLLSLVPGVFFGKPANEEVEKLQLPLSLNSEERTVYMHLTMDNFYRIGESNGIIACVSSPLVLQRSEDYDVVVDLSTGKFIYRENNISKSVEVTKTDKVFIFNVKQAMTKYNHGSGKGNEGSNEWVFGEMTNYILSLLNGFARNKDMFNGKPFKITGELEEVGVDYGRNFVNEFIRTNAFKEWQTKMEASGCINKSYERVHPTFSGDIGSNSEDMIKVYLNNEIIVNGSVALSNFSERLEAWKRKRTEEKVNEKKEEIVQEKAPTRKINESPKKEDKIKTSQKEEEVKENLHTGSKEKDDTTRQEDKESFVDVDQPIDFFFS</sequence>
<dbReference type="EMBL" id="BDEQ01000001">
    <property type="protein sequence ID" value="GAT96527.1"/>
    <property type="molecule type" value="Genomic_DNA"/>
</dbReference>
<reference evidence="3 4" key="1">
    <citation type="submission" date="2016-05" db="EMBL/GenBank/DDBJ databases">
        <title>First whole genome sequencing of Entamoeba histolytica HM1:IMSS-clone-6.</title>
        <authorList>
            <person name="Mukherjee Avik.K."/>
            <person name="Izumyama S."/>
            <person name="Nakada-Tsukui K."/>
            <person name="Nozaki T."/>
        </authorList>
    </citation>
    <scope>NUCLEOTIDE SEQUENCE [LARGE SCALE GENOMIC DNA]</scope>
    <source>
        <strain evidence="3 4">HM1:IMSS clone 6</strain>
    </source>
</reference>
<organism evidence="3 4">
    <name type="scientific">Entamoeba histolytica</name>
    <dbReference type="NCBI Taxonomy" id="5759"/>
    <lineage>
        <taxon>Eukaryota</taxon>
        <taxon>Amoebozoa</taxon>
        <taxon>Evosea</taxon>
        <taxon>Archamoebae</taxon>
        <taxon>Mastigamoebida</taxon>
        <taxon>Entamoebidae</taxon>
        <taxon>Entamoeba</taxon>
    </lineage>
</organism>
<feature type="compositionally biased region" description="Basic and acidic residues" evidence="1">
    <location>
        <begin position="424"/>
        <end position="488"/>
    </location>
</feature>
<dbReference type="InterPro" id="IPR051731">
    <property type="entry name" value="DENND11/AVL9_GEFs"/>
</dbReference>
<evidence type="ECO:0000259" key="2">
    <source>
        <dbReference type="Pfam" id="PF09794"/>
    </source>
</evidence>
<feature type="domain" description="AVL9/DENND6" evidence="2">
    <location>
        <begin position="216"/>
        <end position="317"/>
    </location>
</feature>
<dbReference type="VEuPathDB" id="AmoebaDB:EHI_078290"/>
<proteinExistence type="predicted"/>
<dbReference type="Pfam" id="PF09794">
    <property type="entry name" value="Avl9"/>
    <property type="match status" value="1"/>
</dbReference>
<comment type="caution">
    <text evidence="3">The sequence shown here is derived from an EMBL/GenBank/DDBJ whole genome shotgun (WGS) entry which is preliminary data.</text>
</comment>
<evidence type="ECO:0000313" key="3">
    <source>
        <dbReference type="EMBL" id="GAT96527.1"/>
    </source>
</evidence>
<gene>
    <name evidence="3" type="ORF">CL6EHI_078290</name>
</gene>
<accession>A0A5K1VJW4</accession>
<dbReference type="Proteomes" id="UP000078387">
    <property type="component" value="Unassembled WGS sequence"/>
</dbReference>
<dbReference type="VEuPathDB" id="AmoebaDB:EHI7A_175820"/>